<proteinExistence type="predicted"/>
<dbReference type="EMBL" id="UINC01011759">
    <property type="protein sequence ID" value="SVA51692.1"/>
    <property type="molecule type" value="Genomic_DNA"/>
</dbReference>
<organism evidence="1">
    <name type="scientific">marine metagenome</name>
    <dbReference type="NCBI Taxonomy" id="408172"/>
    <lineage>
        <taxon>unclassified sequences</taxon>
        <taxon>metagenomes</taxon>
        <taxon>ecological metagenomes</taxon>
    </lineage>
</organism>
<dbReference type="AlphaFoldDB" id="A0A381WGW7"/>
<gene>
    <name evidence="1" type="ORF">METZ01_LOCUS104546</name>
</gene>
<name>A0A381WGW7_9ZZZZ</name>
<accession>A0A381WGW7</accession>
<evidence type="ECO:0000313" key="1">
    <source>
        <dbReference type="EMBL" id="SVA51692.1"/>
    </source>
</evidence>
<reference evidence="1" key="1">
    <citation type="submission" date="2018-05" db="EMBL/GenBank/DDBJ databases">
        <authorList>
            <person name="Lanie J.A."/>
            <person name="Ng W.-L."/>
            <person name="Kazmierczak K.M."/>
            <person name="Andrzejewski T.M."/>
            <person name="Davidsen T.M."/>
            <person name="Wayne K.J."/>
            <person name="Tettelin H."/>
            <person name="Glass J.I."/>
            <person name="Rusch D."/>
            <person name="Podicherti R."/>
            <person name="Tsui H.-C.T."/>
            <person name="Winkler M.E."/>
        </authorList>
    </citation>
    <scope>NUCLEOTIDE SEQUENCE</scope>
</reference>
<evidence type="ECO:0008006" key="2">
    <source>
        <dbReference type="Google" id="ProtNLM"/>
    </source>
</evidence>
<sequence length="215" mass="24829">MKYLSITILFLIFFSQPLLAEIWDFGLGIVFVPGRMENYDPAQIEIGASSVKGYGLSVSKQATKSFENLTKEEKSGANTYNSKFELSSDALHLFYRFENYVYRWDLGLMHNRNIYTVKIEKNGSSKEIGKTTINVSYTGPYVQYSNTIQGYETGDWFYGLRLFYIYSNSLDSNSYNTIESNDTFIIEYNNIMNNFIKENNPNNAFGINITFGWRL</sequence>
<protein>
    <recommendedName>
        <fullName evidence="2">Outer membrane protein beta-barrel domain-containing protein</fullName>
    </recommendedName>
</protein>